<comment type="similarity">
    <text evidence="11">Belongs to the eukaryotic AdoMetDC family.</text>
</comment>
<evidence type="ECO:0000256" key="5">
    <source>
        <dbReference type="ARBA" id="ARBA00023115"/>
    </source>
</evidence>
<protein>
    <recommendedName>
        <fullName evidence="11">S-adenosylmethionine decarboxylase proenzyme</fullName>
        <ecNumber evidence="11">4.1.1.50</ecNumber>
    </recommendedName>
</protein>
<name>A0A8J2J3R4_9HEXA</name>
<proteinExistence type="inferred from homology"/>
<reference evidence="12" key="1">
    <citation type="submission" date="2021-06" db="EMBL/GenBank/DDBJ databases">
        <authorList>
            <person name="Hodson N. C."/>
            <person name="Mongue J. A."/>
            <person name="Jaron S. K."/>
        </authorList>
    </citation>
    <scope>NUCLEOTIDE SEQUENCE</scope>
</reference>
<dbReference type="PROSITE" id="PS01336">
    <property type="entry name" value="ADOMETDC"/>
    <property type="match status" value="1"/>
</dbReference>
<dbReference type="AlphaFoldDB" id="A0A8J2J3R4"/>
<keyword evidence="9 11" id="KW-0670">Pyruvate</keyword>
<sequence>MESSEMYFEGVEKLLELWFMRSSPEIHDYGSLDLRRIPKAEIVNMLEIVKCEVISTMSNDYLDSYVLSESSLFISKKRVILKTCGTTTPLQCLKYLMLLVETYTGFDAVENVFYSRKNYKRPELQRSPHRNFKEELAILQAFFPDGHGYCLGGKNMQDCWYLYTYSNNNNNNMFENQMLQEKMNDDDNKENTNKLEPDQTCEVLMTELDPNIMKIFSKEVCADGKEATIKSGIDRIFPNVVINDHLFDPCGYSMNGIFKNGSYMTIHITPEPDYSYVSFETNAPQDSYMSIVEKVLKIFKPGKFIMTLFTNKFSTASGDQEKMRSVTRFSDEWMRVESKYCPLNNYDLTYAQYTKYPS</sequence>
<dbReference type="PIRSF" id="PIRSF001355">
    <property type="entry name" value="S-AdenosylMet_decarboxylase"/>
    <property type="match status" value="1"/>
</dbReference>
<keyword evidence="1 11" id="KW-0949">S-adenosyl-L-methionine</keyword>
<dbReference type="Pfam" id="PF01536">
    <property type="entry name" value="SAM_decarbox"/>
    <property type="match status" value="1"/>
</dbReference>
<evidence type="ECO:0000256" key="7">
    <source>
        <dbReference type="ARBA" id="ARBA00023239"/>
    </source>
</evidence>
<dbReference type="EC" id="4.1.1.50" evidence="11"/>
<evidence type="ECO:0000256" key="4">
    <source>
        <dbReference type="ARBA" id="ARBA00023066"/>
    </source>
</evidence>
<dbReference type="InterPro" id="IPR018166">
    <property type="entry name" value="S-AdoMet_deCO2ase_CS"/>
</dbReference>
<evidence type="ECO:0000256" key="9">
    <source>
        <dbReference type="ARBA" id="ARBA00023317"/>
    </source>
</evidence>
<evidence type="ECO:0000256" key="8">
    <source>
        <dbReference type="ARBA" id="ARBA00023270"/>
    </source>
</evidence>
<evidence type="ECO:0000256" key="11">
    <source>
        <dbReference type="PIRNR" id="PIRNR001355"/>
    </source>
</evidence>
<keyword evidence="13" id="KW-1185">Reference proteome</keyword>
<evidence type="ECO:0000256" key="2">
    <source>
        <dbReference type="ARBA" id="ARBA00022793"/>
    </source>
</evidence>
<dbReference type="OrthoDB" id="1068353at2759"/>
<gene>
    <name evidence="12" type="ORF">AFUS01_LOCUS2356</name>
</gene>
<keyword evidence="8 11" id="KW-0704">Schiff base</keyword>
<evidence type="ECO:0000256" key="1">
    <source>
        <dbReference type="ARBA" id="ARBA00022691"/>
    </source>
</evidence>
<dbReference type="EMBL" id="CAJVCH010013446">
    <property type="protein sequence ID" value="CAG7675280.1"/>
    <property type="molecule type" value="Genomic_DNA"/>
</dbReference>
<accession>A0A8J2J3R4</accession>
<evidence type="ECO:0000313" key="12">
    <source>
        <dbReference type="EMBL" id="CAG7675280.1"/>
    </source>
</evidence>
<dbReference type="InterPro" id="IPR048283">
    <property type="entry name" value="AdoMetDC-like"/>
</dbReference>
<dbReference type="GO" id="GO:0006597">
    <property type="term" value="P:spermine biosynthetic process"/>
    <property type="evidence" value="ECO:0007669"/>
    <property type="project" value="InterPro"/>
</dbReference>
<comment type="catalytic activity">
    <reaction evidence="10 11">
        <text>S-adenosyl-L-methionine + H(+) = S-adenosyl 3-(methylsulfanyl)propylamine + CO2</text>
        <dbReference type="Rhea" id="RHEA:15981"/>
        <dbReference type="ChEBI" id="CHEBI:15378"/>
        <dbReference type="ChEBI" id="CHEBI:16526"/>
        <dbReference type="ChEBI" id="CHEBI:57443"/>
        <dbReference type="ChEBI" id="CHEBI:59789"/>
        <dbReference type="EC" id="4.1.1.50"/>
    </reaction>
</comment>
<dbReference type="GO" id="GO:0005829">
    <property type="term" value="C:cytosol"/>
    <property type="evidence" value="ECO:0007669"/>
    <property type="project" value="TreeGrafter"/>
</dbReference>
<keyword evidence="2 11" id="KW-0210">Decarboxylase</keyword>
<keyword evidence="7 11" id="KW-0456">Lyase</keyword>
<dbReference type="PANTHER" id="PTHR11570">
    <property type="entry name" value="S-ADENOSYLMETHIONINE DECARBOXYLASE"/>
    <property type="match status" value="1"/>
</dbReference>
<keyword evidence="6 11" id="KW-0865">Zymogen</keyword>
<comment type="cofactor">
    <cofactor evidence="11">
        <name>pyruvate</name>
        <dbReference type="ChEBI" id="CHEBI:15361"/>
    </cofactor>
    <text evidence="11">Binds 1 pyruvoyl group covalently per subunit.</text>
</comment>
<keyword evidence="3" id="KW-0068">Autocatalytic cleavage</keyword>
<dbReference type="PANTHER" id="PTHR11570:SF0">
    <property type="entry name" value="S-ADENOSYLMETHIONINE DECARBOXYLASE PROENZYME"/>
    <property type="match status" value="1"/>
</dbReference>
<dbReference type="NCBIfam" id="TIGR00535">
    <property type="entry name" value="SAM_DCase"/>
    <property type="match status" value="1"/>
</dbReference>
<dbReference type="InterPro" id="IPR001985">
    <property type="entry name" value="S-AdoMet_decarboxylase_euk"/>
</dbReference>
<dbReference type="GO" id="GO:0004014">
    <property type="term" value="F:adenosylmethionine decarboxylase activity"/>
    <property type="evidence" value="ECO:0007669"/>
    <property type="project" value="UniProtKB-EC"/>
</dbReference>
<dbReference type="Proteomes" id="UP000708208">
    <property type="component" value="Unassembled WGS sequence"/>
</dbReference>
<dbReference type="GO" id="GO:0008295">
    <property type="term" value="P:spermidine biosynthetic process"/>
    <property type="evidence" value="ECO:0007669"/>
    <property type="project" value="UniProtKB-KW"/>
</dbReference>
<keyword evidence="5 11" id="KW-0620">Polyamine biosynthesis</keyword>
<evidence type="ECO:0000256" key="10">
    <source>
        <dbReference type="ARBA" id="ARBA00048112"/>
    </source>
</evidence>
<comment type="pathway">
    <text evidence="11">Amine and polyamine biosynthesis; S-adenosylmethioninamine biosynthesis; S-adenosylmethioninamine from S-adenosyl-L-methionine: step 1/1.</text>
</comment>
<keyword evidence="4 11" id="KW-0745">Spermidine biosynthesis</keyword>
<evidence type="ECO:0000313" key="13">
    <source>
        <dbReference type="Proteomes" id="UP000708208"/>
    </source>
</evidence>
<evidence type="ECO:0000256" key="6">
    <source>
        <dbReference type="ARBA" id="ARBA00023145"/>
    </source>
</evidence>
<organism evidence="12 13">
    <name type="scientific">Allacma fusca</name>
    <dbReference type="NCBI Taxonomy" id="39272"/>
    <lineage>
        <taxon>Eukaryota</taxon>
        <taxon>Metazoa</taxon>
        <taxon>Ecdysozoa</taxon>
        <taxon>Arthropoda</taxon>
        <taxon>Hexapoda</taxon>
        <taxon>Collembola</taxon>
        <taxon>Symphypleona</taxon>
        <taxon>Sminthuridae</taxon>
        <taxon>Allacma</taxon>
    </lineage>
</organism>
<comment type="caution">
    <text evidence="12">The sequence shown here is derived from an EMBL/GenBank/DDBJ whole genome shotgun (WGS) entry which is preliminary data.</text>
</comment>
<evidence type="ECO:0000256" key="3">
    <source>
        <dbReference type="ARBA" id="ARBA00022813"/>
    </source>
</evidence>